<evidence type="ECO:0008006" key="4">
    <source>
        <dbReference type="Google" id="ProtNLM"/>
    </source>
</evidence>
<dbReference type="InterPro" id="IPR045690">
    <property type="entry name" value="DUF6055"/>
</dbReference>
<dbReference type="GeneID" id="54548602"/>
<sequence length="427" mass="45828">MLPKVVFLFALAYNAAFAAALPALSAPPAQYTANPSIGGGSGSYKDSAHFRVYGVDSATADTTLRIMEATHQCFVEELGWRTPGLSYKNTANNGPWYKTNLYKVDASAMPGAAAQTWTDANAGLAYLKIVGQYMTTPGVIVHEFGHAMHYSEKNWIDQTRTGAWWEPIANFIADTYIATSTCEKAKAAQGLGSTGDSLIDLKKVIGDSYQVLVDGTSGSGNYYQSWPFLAYITNNPDGYTGLGKTVLLDMIRKYKVNSNETPLHSLERLLGRSGVSVQKVVGRYWARMAFVDIGHSRAQALFNSQRRTLNYGNLDSNGNGKYAVKSARAPRYMGANIIPLKLSSSTITVGVTASGSYTATLAIKASTGAVRYMDVVGTSTTVTLATGEEAAVVIANTPPLVMYDPFSIPSDLNRGLSYSLQITGATV</sequence>
<dbReference type="Pfam" id="PF19527">
    <property type="entry name" value="DUF6055"/>
    <property type="match status" value="1"/>
</dbReference>
<dbReference type="RefSeq" id="XP_033655584.1">
    <property type="nucleotide sequence ID" value="XM_033795427.1"/>
</dbReference>
<feature type="chain" id="PRO_5025416237" description="Dockerin type 1" evidence="1">
    <location>
        <begin position="19"/>
        <end position="427"/>
    </location>
</feature>
<evidence type="ECO:0000313" key="3">
    <source>
        <dbReference type="Proteomes" id="UP000800097"/>
    </source>
</evidence>
<keyword evidence="3" id="KW-1185">Reference proteome</keyword>
<organism evidence="2 3">
    <name type="scientific">Westerdykella ornata</name>
    <dbReference type="NCBI Taxonomy" id="318751"/>
    <lineage>
        <taxon>Eukaryota</taxon>
        <taxon>Fungi</taxon>
        <taxon>Dikarya</taxon>
        <taxon>Ascomycota</taxon>
        <taxon>Pezizomycotina</taxon>
        <taxon>Dothideomycetes</taxon>
        <taxon>Pleosporomycetidae</taxon>
        <taxon>Pleosporales</taxon>
        <taxon>Sporormiaceae</taxon>
        <taxon>Westerdykella</taxon>
    </lineage>
</organism>
<evidence type="ECO:0000256" key="1">
    <source>
        <dbReference type="SAM" id="SignalP"/>
    </source>
</evidence>
<evidence type="ECO:0000313" key="2">
    <source>
        <dbReference type="EMBL" id="KAF2278045.1"/>
    </source>
</evidence>
<dbReference type="Proteomes" id="UP000800097">
    <property type="component" value="Unassembled WGS sequence"/>
</dbReference>
<dbReference type="EMBL" id="ML986489">
    <property type="protein sequence ID" value="KAF2278045.1"/>
    <property type="molecule type" value="Genomic_DNA"/>
</dbReference>
<name>A0A6A6JP75_WESOR</name>
<protein>
    <recommendedName>
        <fullName evidence="4">Dockerin type 1</fullName>
    </recommendedName>
</protein>
<proteinExistence type="predicted"/>
<accession>A0A6A6JP75</accession>
<keyword evidence="1" id="KW-0732">Signal</keyword>
<feature type="signal peptide" evidence="1">
    <location>
        <begin position="1"/>
        <end position="18"/>
    </location>
</feature>
<dbReference type="AlphaFoldDB" id="A0A6A6JP75"/>
<gene>
    <name evidence="2" type="ORF">EI97DRAFT_373987</name>
</gene>
<dbReference type="OrthoDB" id="5319191at2759"/>
<reference evidence="2" key="1">
    <citation type="journal article" date="2020" name="Stud. Mycol.">
        <title>101 Dothideomycetes genomes: a test case for predicting lifestyles and emergence of pathogens.</title>
        <authorList>
            <person name="Haridas S."/>
            <person name="Albert R."/>
            <person name="Binder M."/>
            <person name="Bloem J."/>
            <person name="Labutti K."/>
            <person name="Salamov A."/>
            <person name="Andreopoulos B."/>
            <person name="Baker S."/>
            <person name="Barry K."/>
            <person name="Bills G."/>
            <person name="Bluhm B."/>
            <person name="Cannon C."/>
            <person name="Castanera R."/>
            <person name="Culley D."/>
            <person name="Daum C."/>
            <person name="Ezra D."/>
            <person name="Gonzalez J."/>
            <person name="Henrissat B."/>
            <person name="Kuo A."/>
            <person name="Liang C."/>
            <person name="Lipzen A."/>
            <person name="Lutzoni F."/>
            <person name="Magnuson J."/>
            <person name="Mondo S."/>
            <person name="Nolan M."/>
            <person name="Ohm R."/>
            <person name="Pangilinan J."/>
            <person name="Park H.-J."/>
            <person name="Ramirez L."/>
            <person name="Alfaro M."/>
            <person name="Sun H."/>
            <person name="Tritt A."/>
            <person name="Yoshinaga Y."/>
            <person name="Zwiers L.-H."/>
            <person name="Turgeon B."/>
            <person name="Goodwin S."/>
            <person name="Spatafora J."/>
            <person name="Crous P."/>
            <person name="Grigoriev I."/>
        </authorList>
    </citation>
    <scope>NUCLEOTIDE SEQUENCE</scope>
    <source>
        <strain evidence="2">CBS 379.55</strain>
    </source>
</reference>